<keyword evidence="11" id="KW-1185">Reference proteome</keyword>
<dbReference type="PANTHER" id="PTHR30509">
    <property type="entry name" value="P-HYDROXYBENZOIC ACID EFFLUX PUMP SUBUNIT-RELATED"/>
    <property type="match status" value="1"/>
</dbReference>
<keyword evidence="2" id="KW-1003">Cell membrane</keyword>
<evidence type="ECO:0000256" key="6">
    <source>
        <dbReference type="ARBA" id="ARBA00043993"/>
    </source>
</evidence>
<evidence type="ECO:0000313" key="11">
    <source>
        <dbReference type="Proteomes" id="UP001597135"/>
    </source>
</evidence>
<comment type="caution">
    <text evidence="10">The sequence shown here is derived from an EMBL/GenBank/DDBJ whole genome shotgun (WGS) entry which is preliminary data.</text>
</comment>
<keyword evidence="3 8" id="KW-0812">Transmembrane</keyword>
<comment type="subcellular location">
    <subcellularLocation>
        <location evidence="1">Cell membrane</location>
        <topology evidence="1">Multi-pass membrane protein</topology>
    </subcellularLocation>
</comment>
<sequence>MFRGTRIGLRALAYMLRRQIARLKTRLSELSRADLRDAARLALQSAVAGAGAYLIMQSFGLPEVYVCILSAVLIVQPSADGTIGAAWERLSASFVGSVIGILGLVILPYGYGTVAALLVSMALLNGISSFREDWRYGVVAAVAISLGSEEEAMRTALDRGIAILVGIVFGIAVALVLWPETAQKRYRRHRASALKHLASYVDATFDGVVGKTAETRRARERFLESLDNARDAAESGRLRNGAGALEIVDLIDRLGNHVRFLTFALEGEEELDEEHEGRGSVERFQRQIVDYLGALSRDERAEPVETPDWTGPVEDGDPGTDDTRRVLQVTVAEICTTLDALSDAIAERGGLGELRIPVGAAPD</sequence>
<proteinExistence type="inferred from homology"/>
<protein>
    <submittedName>
        <fullName evidence="10">Aromatic acid exporter family protein</fullName>
    </submittedName>
</protein>
<feature type="domain" description="Integral membrane bound transporter" evidence="9">
    <location>
        <begin position="52"/>
        <end position="173"/>
    </location>
</feature>
<evidence type="ECO:0000256" key="3">
    <source>
        <dbReference type="ARBA" id="ARBA00022692"/>
    </source>
</evidence>
<feature type="transmembrane region" description="Helical" evidence="8">
    <location>
        <begin position="160"/>
        <end position="178"/>
    </location>
</feature>
<dbReference type="EMBL" id="JBHTMU010000027">
    <property type="protein sequence ID" value="MFD1343592.1"/>
    <property type="molecule type" value="Genomic_DNA"/>
</dbReference>
<evidence type="ECO:0000256" key="4">
    <source>
        <dbReference type="ARBA" id="ARBA00022989"/>
    </source>
</evidence>
<dbReference type="Proteomes" id="UP001597135">
    <property type="component" value="Unassembled WGS sequence"/>
</dbReference>
<dbReference type="Pfam" id="PF13515">
    <property type="entry name" value="FUSC_2"/>
    <property type="match status" value="1"/>
</dbReference>
<gene>
    <name evidence="10" type="ORF">ACFQ4E_14270</name>
</gene>
<evidence type="ECO:0000256" key="8">
    <source>
        <dbReference type="SAM" id="Phobius"/>
    </source>
</evidence>
<name>A0ABW3ZLE0_9RHOB</name>
<evidence type="ECO:0000256" key="1">
    <source>
        <dbReference type="ARBA" id="ARBA00004651"/>
    </source>
</evidence>
<keyword evidence="4 8" id="KW-1133">Transmembrane helix</keyword>
<comment type="similarity">
    <text evidence="6">Belongs to the YccS/YhfK family.</text>
</comment>
<keyword evidence="5 8" id="KW-0472">Membrane</keyword>
<evidence type="ECO:0000256" key="2">
    <source>
        <dbReference type="ARBA" id="ARBA00022475"/>
    </source>
</evidence>
<dbReference type="InterPro" id="IPR049453">
    <property type="entry name" value="Memb_transporter_dom"/>
</dbReference>
<evidence type="ECO:0000259" key="9">
    <source>
        <dbReference type="Pfam" id="PF13515"/>
    </source>
</evidence>
<dbReference type="PANTHER" id="PTHR30509:SF9">
    <property type="entry name" value="MULTIDRUG RESISTANCE PROTEIN MDTO"/>
    <property type="match status" value="1"/>
</dbReference>
<evidence type="ECO:0000313" key="10">
    <source>
        <dbReference type="EMBL" id="MFD1343592.1"/>
    </source>
</evidence>
<accession>A0ABW3ZLE0</accession>
<reference evidence="11" key="1">
    <citation type="journal article" date="2019" name="Int. J. Syst. Evol. Microbiol.">
        <title>The Global Catalogue of Microorganisms (GCM) 10K type strain sequencing project: providing services to taxonomists for standard genome sequencing and annotation.</title>
        <authorList>
            <consortium name="The Broad Institute Genomics Platform"/>
            <consortium name="The Broad Institute Genome Sequencing Center for Infectious Disease"/>
            <person name="Wu L."/>
            <person name="Ma J."/>
        </authorList>
    </citation>
    <scope>NUCLEOTIDE SEQUENCE [LARGE SCALE GENOMIC DNA]</scope>
    <source>
        <strain evidence="11">CCUG 62953</strain>
    </source>
</reference>
<feature type="transmembrane region" description="Helical" evidence="8">
    <location>
        <begin position="98"/>
        <end position="124"/>
    </location>
</feature>
<feature type="region of interest" description="Disordered" evidence="7">
    <location>
        <begin position="299"/>
        <end position="321"/>
    </location>
</feature>
<evidence type="ECO:0000256" key="7">
    <source>
        <dbReference type="SAM" id="MobiDB-lite"/>
    </source>
</evidence>
<evidence type="ECO:0000256" key="5">
    <source>
        <dbReference type="ARBA" id="ARBA00023136"/>
    </source>
</evidence>
<organism evidence="10 11">
    <name type="scientific">Litorisediminicola beolgyonensis</name>
    <dbReference type="NCBI Taxonomy" id="1173614"/>
    <lineage>
        <taxon>Bacteria</taxon>
        <taxon>Pseudomonadati</taxon>
        <taxon>Pseudomonadota</taxon>
        <taxon>Alphaproteobacteria</taxon>
        <taxon>Rhodobacterales</taxon>
        <taxon>Paracoccaceae</taxon>
        <taxon>Litorisediminicola</taxon>
    </lineage>
</organism>